<accession>A0ABY4S524</accession>
<name>A0ABY4S524_AQUTE</name>
<reference evidence="1" key="1">
    <citation type="submission" date="2022-05" db="EMBL/GenBank/DDBJ databases">
        <title>An RpoN-dependent PEP-CTERM gene is involved in floc formation of an Aquincola tertiaricarbonis strain.</title>
        <authorList>
            <person name="Qiu D."/>
            <person name="Xia M."/>
        </authorList>
    </citation>
    <scope>NUCLEOTIDE SEQUENCE</scope>
    <source>
        <strain evidence="1">RN12</strain>
    </source>
</reference>
<proteinExistence type="predicted"/>
<protein>
    <submittedName>
        <fullName evidence="1">Uncharacterized protein</fullName>
    </submittedName>
</protein>
<dbReference type="RefSeq" id="WP_250196305.1">
    <property type="nucleotide sequence ID" value="NZ_CP097635.1"/>
</dbReference>
<keyword evidence="2" id="KW-1185">Reference proteome</keyword>
<evidence type="ECO:0000313" key="2">
    <source>
        <dbReference type="Proteomes" id="UP001056201"/>
    </source>
</evidence>
<sequence>MNAVVLEHVPVDELPQAWRDKLGPALAAASGARVTVRIEQEQMIESSDPFVTDDPAFGIWRDHDDVADVEAYVRRSRAPRFNRDGSRNEPFKGARPWCCRWARPSHAAPRN</sequence>
<organism evidence="1 2">
    <name type="scientific">Aquincola tertiaricarbonis</name>
    <dbReference type="NCBI Taxonomy" id="391953"/>
    <lineage>
        <taxon>Bacteria</taxon>
        <taxon>Pseudomonadati</taxon>
        <taxon>Pseudomonadota</taxon>
        <taxon>Betaproteobacteria</taxon>
        <taxon>Burkholderiales</taxon>
        <taxon>Sphaerotilaceae</taxon>
        <taxon>Aquincola</taxon>
    </lineage>
</organism>
<gene>
    <name evidence="1" type="ORF">MW290_05750</name>
</gene>
<dbReference type="Proteomes" id="UP001056201">
    <property type="component" value="Chromosome 1"/>
</dbReference>
<dbReference type="EMBL" id="CP097635">
    <property type="protein sequence ID" value="URI08083.1"/>
    <property type="molecule type" value="Genomic_DNA"/>
</dbReference>
<evidence type="ECO:0000313" key="1">
    <source>
        <dbReference type="EMBL" id="URI08083.1"/>
    </source>
</evidence>